<evidence type="ECO:0000256" key="6">
    <source>
        <dbReference type="SAM" id="Phobius"/>
    </source>
</evidence>
<feature type="transmembrane region" description="Helical" evidence="6">
    <location>
        <begin position="226"/>
        <end position="249"/>
    </location>
</feature>
<keyword evidence="8" id="KW-1185">Reference proteome</keyword>
<feature type="transmembrane region" description="Helical" evidence="6">
    <location>
        <begin position="131"/>
        <end position="150"/>
    </location>
</feature>
<dbReference type="STRING" id="574651.SAMN04487968_101544"/>
<evidence type="ECO:0000313" key="7">
    <source>
        <dbReference type="EMBL" id="SFB79389.1"/>
    </source>
</evidence>
<evidence type="ECO:0000313" key="8">
    <source>
        <dbReference type="Proteomes" id="UP000198832"/>
    </source>
</evidence>
<feature type="transmembrane region" description="Helical" evidence="6">
    <location>
        <begin position="189"/>
        <end position="211"/>
    </location>
</feature>
<keyword evidence="2 6" id="KW-0812">Transmembrane</keyword>
<dbReference type="PANTHER" id="PTHR20855">
    <property type="entry name" value="ADIPOR/PROGESTIN RECEPTOR-RELATED"/>
    <property type="match status" value="1"/>
</dbReference>
<evidence type="ECO:0000256" key="5">
    <source>
        <dbReference type="PIRSR" id="PIRSR604254-1"/>
    </source>
</evidence>
<feature type="binding site" evidence="5">
    <location>
        <position position="88"/>
    </location>
    <ligand>
        <name>Zn(2+)</name>
        <dbReference type="ChEBI" id="CHEBI:29105"/>
    </ligand>
</feature>
<evidence type="ECO:0000256" key="4">
    <source>
        <dbReference type="ARBA" id="ARBA00023136"/>
    </source>
</evidence>
<dbReference type="PANTHER" id="PTHR20855:SF3">
    <property type="entry name" value="LD03007P"/>
    <property type="match status" value="1"/>
</dbReference>
<keyword evidence="5" id="KW-0862">Zinc</keyword>
<sequence length="250" mass="27668">MNARLDRARERGRDAVRERLDNLSDAVSETIAEAKPKLRGWLHAACVPLILAAGAVLISLAPSGRARIGDIAFTLSALLLFSVSAVYHRGHWGPRAHAFLKRWDHANIFLLIAGSYTPFSLILLHGRARAWLLSVVWIGAVLGVLFRVFWNDAPRWLYVPIYLAMGWAAIFFTPLFFTGATALGVGIGIAVFTCICVGGALYTVGGVVYGFQRPDPWPRWFGFHEVFHTFTILAFIVHYTGVSLATYALR</sequence>
<dbReference type="Proteomes" id="UP000198832">
    <property type="component" value="Unassembled WGS sequence"/>
</dbReference>
<proteinExistence type="predicted"/>
<feature type="transmembrane region" description="Helical" evidence="6">
    <location>
        <begin position="68"/>
        <end position="87"/>
    </location>
</feature>
<evidence type="ECO:0000256" key="1">
    <source>
        <dbReference type="ARBA" id="ARBA00004141"/>
    </source>
</evidence>
<feature type="transmembrane region" description="Helical" evidence="6">
    <location>
        <begin position="107"/>
        <end position="124"/>
    </location>
</feature>
<gene>
    <name evidence="7" type="ORF">SAMN04487968_101544</name>
</gene>
<dbReference type="InterPro" id="IPR004254">
    <property type="entry name" value="AdipoR/HlyIII-related"/>
</dbReference>
<evidence type="ECO:0000256" key="2">
    <source>
        <dbReference type="ARBA" id="ARBA00022692"/>
    </source>
</evidence>
<name>A0A1I1DWF1_9ACTN</name>
<dbReference type="EMBL" id="FOLB01000001">
    <property type="protein sequence ID" value="SFB79389.1"/>
    <property type="molecule type" value="Genomic_DNA"/>
</dbReference>
<accession>A0A1I1DWF1</accession>
<keyword evidence="5" id="KW-0479">Metal-binding</keyword>
<protein>
    <submittedName>
        <fullName evidence="7">Hemolysin III</fullName>
    </submittedName>
</protein>
<feature type="binding site" evidence="5">
    <location>
        <position position="228"/>
    </location>
    <ligand>
        <name>Zn(2+)</name>
        <dbReference type="ChEBI" id="CHEBI:29105"/>
    </ligand>
</feature>
<dbReference type="GO" id="GO:0046872">
    <property type="term" value="F:metal ion binding"/>
    <property type="evidence" value="ECO:0007669"/>
    <property type="project" value="UniProtKB-KW"/>
</dbReference>
<feature type="transmembrane region" description="Helical" evidence="6">
    <location>
        <begin position="156"/>
        <end position="177"/>
    </location>
</feature>
<feature type="binding site" evidence="5">
    <location>
        <position position="224"/>
    </location>
    <ligand>
        <name>Zn(2+)</name>
        <dbReference type="ChEBI" id="CHEBI:29105"/>
    </ligand>
</feature>
<keyword evidence="4 6" id="KW-0472">Membrane</keyword>
<keyword evidence="3 6" id="KW-1133">Transmembrane helix</keyword>
<dbReference type="Pfam" id="PF03006">
    <property type="entry name" value="HlyIII"/>
    <property type="match status" value="1"/>
</dbReference>
<feature type="transmembrane region" description="Helical" evidence="6">
    <location>
        <begin position="41"/>
        <end position="61"/>
    </location>
</feature>
<organism evidence="7 8">
    <name type="scientific">Nocardioides terrae</name>
    <dbReference type="NCBI Taxonomy" id="574651"/>
    <lineage>
        <taxon>Bacteria</taxon>
        <taxon>Bacillati</taxon>
        <taxon>Actinomycetota</taxon>
        <taxon>Actinomycetes</taxon>
        <taxon>Propionibacteriales</taxon>
        <taxon>Nocardioidaceae</taxon>
        <taxon>Nocardioides</taxon>
    </lineage>
</organism>
<reference evidence="7 8" key="1">
    <citation type="submission" date="2016-10" db="EMBL/GenBank/DDBJ databases">
        <authorList>
            <person name="de Groot N.N."/>
        </authorList>
    </citation>
    <scope>NUCLEOTIDE SEQUENCE [LARGE SCALE GENOMIC DNA]</scope>
    <source>
        <strain evidence="7 8">CGMCC 1.7056</strain>
    </source>
</reference>
<dbReference type="GO" id="GO:0016020">
    <property type="term" value="C:membrane"/>
    <property type="evidence" value="ECO:0007669"/>
    <property type="project" value="UniProtKB-SubCell"/>
</dbReference>
<comment type="subcellular location">
    <subcellularLocation>
        <location evidence="1">Membrane</location>
        <topology evidence="1">Multi-pass membrane protein</topology>
    </subcellularLocation>
</comment>
<dbReference type="AlphaFoldDB" id="A0A1I1DWF1"/>
<evidence type="ECO:0000256" key="3">
    <source>
        <dbReference type="ARBA" id="ARBA00022989"/>
    </source>
</evidence>